<reference evidence="1 2" key="1">
    <citation type="submission" date="2020-01" db="EMBL/GenBank/DDBJ databases">
        <title>Identification and distribution of gene clusters putatively required for synthesis of sphingolipid metabolism inhibitors in phylogenetically diverse species of the filamentous fungus Fusarium.</title>
        <authorList>
            <person name="Kim H.-S."/>
            <person name="Busman M."/>
            <person name="Brown D.W."/>
            <person name="Divon H."/>
            <person name="Uhlig S."/>
            <person name="Proctor R.H."/>
        </authorList>
    </citation>
    <scope>NUCLEOTIDE SEQUENCE [LARGE SCALE GENOMIC DNA]</scope>
    <source>
        <strain evidence="1 2">NRRL 20459</strain>
    </source>
</reference>
<sequence length="115" mass="13317">MPNFQPPPGPPPNWQSGLRSQEDLKERGLREYQLQCETRDPGKQAYDPVNHDSIIVAIDFENLCLAMTGEYPDREQYQYRPISEASIAYIDTRQIRTKGWAPGMRARDLHKHMTS</sequence>
<dbReference type="EMBL" id="JAADYS010001926">
    <property type="protein sequence ID" value="KAF4460505.1"/>
    <property type="molecule type" value="Genomic_DNA"/>
</dbReference>
<name>A0A8H4L2I1_9HYPO</name>
<evidence type="ECO:0000313" key="2">
    <source>
        <dbReference type="Proteomes" id="UP000554235"/>
    </source>
</evidence>
<organism evidence="1 2">
    <name type="scientific">Fusarium albosuccineum</name>
    <dbReference type="NCBI Taxonomy" id="1237068"/>
    <lineage>
        <taxon>Eukaryota</taxon>
        <taxon>Fungi</taxon>
        <taxon>Dikarya</taxon>
        <taxon>Ascomycota</taxon>
        <taxon>Pezizomycotina</taxon>
        <taxon>Sordariomycetes</taxon>
        <taxon>Hypocreomycetidae</taxon>
        <taxon>Hypocreales</taxon>
        <taxon>Nectriaceae</taxon>
        <taxon>Fusarium</taxon>
        <taxon>Fusarium decemcellulare species complex</taxon>
    </lineage>
</organism>
<dbReference type="Proteomes" id="UP000554235">
    <property type="component" value="Unassembled WGS sequence"/>
</dbReference>
<accession>A0A8H4L2I1</accession>
<evidence type="ECO:0000313" key="1">
    <source>
        <dbReference type="EMBL" id="KAF4460505.1"/>
    </source>
</evidence>
<proteinExistence type="predicted"/>
<dbReference type="AlphaFoldDB" id="A0A8H4L2I1"/>
<comment type="caution">
    <text evidence="1">The sequence shown here is derived from an EMBL/GenBank/DDBJ whole genome shotgun (WGS) entry which is preliminary data.</text>
</comment>
<gene>
    <name evidence="1" type="ORF">FALBO_12712</name>
</gene>
<protein>
    <submittedName>
        <fullName evidence="1">Uncharacterized protein</fullName>
    </submittedName>
</protein>
<keyword evidence="2" id="KW-1185">Reference proteome</keyword>